<keyword evidence="4" id="KW-0328">Glycosyltransferase</keyword>
<comment type="similarity">
    <text evidence="2">Belongs to the glycosyltransferase 48 family.</text>
</comment>
<dbReference type="GO" id="GO:0003843">
    <property type="term" value="F:1,3-beta-D-glucan synthase activity"/>
    <property type="evidence" value="ECO:0007669"/>
    <property type="project" value="UniProtKB-EC"/>
</dbReference>
<dbReference type="OrthoDB" id="1880850at2759"/>
<feature type="transmembrane region" description="Helical" evidence="10">
    <location>
        <begin position="499"/>
        <end position="519"/>
    </location>
</feature>
<protein>
    <recommendedName>
        <fullName evidence="3">1,3-beta-glucan synthase</fullName>
        <ecNumber evidence="3">2.4.1.34</ecNumber>
    </recommendedName>
</protein>
<feature type="transmembrane region" description="Helical" evidence="10">
    <location>
        <begin position="443"/>
        <end position="461"/>
    </location>
</feature>
<feature type="transmembrane region" description="Helical" evidence="10">
    <location>
        <begin position="413"/>
        <end position="431"/>
    </location>
</feature>
<feature type="transmembrane region" description="Helical" evidence="10">
    <location>
        <begin position="1441"/>
        <end position="1464"/>
    </location>
</feature>
<accession>A0A1X2H422</accession>
<comment type="caution">
    <text evidence="12">The sequence shown here is derived from an EMBL/GenBank/DDBJ whole genome shotgun (WGS) entry which is preliminary data.</text>
</comment>
<feature type="transmembrane region" description="Helical" evidence="10">
    <location>
        <begin position="573"/>
        <end position="596"/>
    </location>
</feature>
<evidence type="ECO:0000256" key="9">
    <source>
        <dbReference type="ARBA" id="ARBA00047777"/>
    </source>
</evidence>
<dbReference type="InterPro" id="IPR056261">
    <property type="entry name" value="FKS1-like_dom2"/>
</dbReference>
<keyword evidence="5 12" id="KW-0808">Transferase</keyword>
<dbReference type="EC" id="2.4.1.34" evidence="3"/>
<keyword evidence="8 10" id="KW-0472">Membrane</keyword>
<feature type="transmembrane region" description="Helical" evidence="10">
    <location>
        <begin position="1528"/>
        <end position="1548"/>
    </location>
</feature>
<comment type="catalytic activity">
    <reaction evidence="9">
        <text>[(1-&gt;3)-beta-D-glucosyl](n) + UDP-alpha-D-glucose = [(1-&gt;3)-beta-D-glucosyl](n+1) + UDP + H(+)</text>
        <dbReference type="Rhea" id="RHEA:21476"/>
        <dbReference type="Rhea" id="RHEA-COMP:11146"/>
        <dbReference type="Rhea" id="RHEA-COMP:14303"/>
        <dbReference type="ChEBI" id="CHEBI:15378"/>
        <dbReference type="ChEBI" id="CHEBI:37671"/>
        <dbReference type="ChEBI" id="CHEBI:58223"/>
        <dbReference type="ChEBI" id="CHEBI:58885"/>
        <dbReference type="EC" id="2.4.1.34"/>
    </reaction>
</comment>
<feature type="transmembrane region" description="Helical" evidence="10">
    <location>
        <begin position="1335"/>
        <end position="1362"/>
    </location>
</feature>
<keyword evidence="6 10" id="KW-0812">Transmembrane</keyword>
<evidence type="ECO:0000256" key="7">
    <source>
        <dbReference type="ARBA" id="ARBA00022989"/>
    </source>
</evidence>
<reference evidence="12 13" key="1">
    <citation type="submission" date="2016-07" db="EMBL/GenBank/DDBJ databases">
        <title>Pervasive Adenine N6-methylation of Active Genes in Fungi.</title>
        <authorList>
            <consortium name="DOE Joint Genome Institute"/>
            <person name="Mondo S.J."/>
            <person name="Dannebaum R.O."/>
            <person name="Kuo R.C."/>
            <person name="Labutti K."/>
            <person name="Haridas S."/>
            <person name="Kuo A."/>
            <person name="Salamov A."/>
            <person name="Ahrendt S.R."/>
            <person name="Lipzen A."/>
            <person name="Sullivan W."/>
            <person name="Andreopoulos W.B."/>
            <person name="Clum A."/>
            <person name="Lindquist E."/>
            <person name="Daum C."/>
            <person name="Ramamoorthy G.K."/>
            <person name="Gryganskyi A."/>
            <person name="Culley D."/>
            <person name="Magnuson J.K."/>
            <person name="James T.Y."/>
            <person name="O'Malley M.A."/>
            <person name="Stajich J.E."/>
            <person name="Spatafora J.W."/>
            <person name="Visel A."/>
            <person name="Grigoriev I.V."/>
        </authorList>
    </citation>
    <scope>NUCLEOTIDE SEQUENCE [LARGE SCALE GENOMIC DNA]</scope>
    <source>
        <strain evidence="12 13">NRRL 2496</strain>
    </source>
</reference>
<dbReference type="InParanoid" id="A0A1X2H422"/>
<keyword evidence="7 10" id="KW-1133">Transmembrane helix</keyword>
<dbReference type="InterPro" id="IPR003440">
    <property type="entry name" value="Glyco_trans_48_dom"/>
</dbReference>
<evidence type="ECO:0000256" key="8">
    <source>
        <dbReference type="ARBA" id="ARBA00023136"/>
    </source>
</evidence>
<dbReference type="GO" id="GO:0000148">
    <property type="term" value="C:1,3-beta-D-glucan synthase complex"/>
    <property type="evidence" value="ECO:0007669"/>
    <property type="project" value="InterPro"/>
</dbReference>
<dbReference type="GO" id="GO:0005886">
    <property type="term" value="C:plasma membrane"/>
    <property type="evidence" value="ECO:0007669"/>
    <property type="project" value="TreeGrafter"/>
</dbReference>
<feature type="domain" description="1,3-beta-glucan synthase component FKS1-like" evidence="11">
    <location>
        <begin position="184"/>
        <end position="290"/>
    </location>
</feature>
<gene>
    <name evidence="12" type="ORF">BCR43DRAFT_462053</name>
</gene>
<dbReference type="Pfam" id="PF02364">
    <property type="entry name" value="Glucan_synthase"/>
    <property type="match status" value="1"/>
</dbReference>
<feature type="transmembrane region" description="Helical" evidence="10">
    <location>
        <begin position="1180"/>
        <end position="1205"/>
    </location>
</feature>
<dbReference type="PANTHER" id="PTHR12741:SF48">
    <property type="entry name" value="1,3-BETA-GLUCAN SYNTHASE COMPONENT FKS1-RELATED"/>
    <property type="match status" value="1"/>
</dbReference>
<feature type="transmembrane region" description="Helical" evidence="10">
    <location>
        <begin position="1236"/>
        <end position="1253"/>
    </location>
</feature>
<dbReference type="SMART" id="SM01205">
    <property type="entry name" value="FKS1_dom1"/>
    <property type="match status" value="1"/>
</dbReference>
<evidence type="ECO:0000256" key="3">
    <source>
        <dbReference type="ARBA" id="ARBA00012589"/>
    </source>
</evidence>
<evidence type="ECO:0000313" key="13">
    <source>
        <dbReference type="Proteomes" id="UP000242180"/>
    </source>
</evidence>
<dbReference type="Pfam" id="PF14288">
    <property type="entry name" value="FKS1_dom1"/>
    <property type="match status" value="1"/>
</dbReference>
<feature type="transmembrane region" description="Helical" evidence="10">
    <location>
        <begin position="540"/>
        <end position="567"/>
    </location>
</feature>
<evidence type="ECO:0000256" key="5">
    <source>
        <dbReference type="ARBA" id="ARBA00022679"/>
    </source>
</evidence>
<feature type="transmembrane region" description="Helical" evidence="10">
    <location>
        <begin position="1557"/>
        <end position="1579"/>
    </location>
</feature>
<proteinExistence type="inferred from homology"/>
<feature type="transmembrane region" description="Helical" evidence="10">
    <location>
        <begin position="1633"/>
        <end position="1658"/>
    </location>
</feature>
<dbReference type="Proteomes" id="UP000242180">
    <property type="component" value="Unassembled WGS sequence"/>
</dbReference>
<evidence type="ECO:0000259" key="11">
    <source>
        <dbReference type="SMART" id="SM01205"/>
    </source>
</evidence>
<dbReference type="GO" id="GO:0051278">
    <property type="term" value="P:fungal-type cell wall polysaccharide biosynthetic process"/>
    <property type="evidence" value="ECO:0007669"/>
    <property type="project" value="TreeGrafter"/>
</dbReference>
<name>A0A1X2H422_SYNRA</name>
<dbReference type="STRING" id="13706.A0A1X2H422"/>
<evidence type="ECO:0000256" key="1">
    <source>
        <dbReference type="ARBA" id="ARBA00004141"/>
    </source>
</evidence>
<dbReference type="FunCoup" id="A0A1X2H422">
    <property type="interactions" value="231"/>
</dbReference>
<dbReference type="GO" id="GO:0006075">
    <property type="term" value="P:(1-&gt;3)-beta-D-glucan biosynthetic process"/>
    <property type="evidence" value="ECO:0007669"/>
    <property type="project" value="InterPro"/>
</dbReference>
<dbReference type="OMA" id="AWTDFFI"/>
<feature type="transmembrane region" description="Helical" evidence="10">
    <location>
        <begin position="1485"/>
        <end position="1508"/>
    </location>
</feature>
<dbReference type="Pfam" id="PF23605">
    <property type="entry name" value="FKS1_dom2"/>
    <property type="match status" value="1"/>
</dbReference>
<keyword evidence="13" id="KW-1185">Reference proteome</keyword>
<feature type="non-terminal residue" evidence="12">
    <location>
        <position position="1"/>
    </location>
</feature>
<sequence length="1719" mass="196581">MEEVGRYLRYAPSTDSLLHLIETKHRRQHHTGLGGSAGSNLSNDTLVNSSTQAAFPAWSATCSVPVDQIQSVFVQLTNRFGFQHDSMQNMYEHLLTMLDSRSSRMPGTKALQSLHAEYIGGPHANYRKWFFAAQLDLDEAVGDQHAATHVAEDSPQDNRHTDEGLALQSAEETWRLRMESLTDLERVRQIALWLLIWAEAANIRFCPEALCFIFKCAKDHDDAMTHETVVPEGDFLDNVIAPIYTFVRDESYDKQGIHRERDHADIIGYDDINQLFWYPERLNRIVLRKEEGRRIRLTELAPHQRYLHLRNVEWARVFQKTFKEKRSWMHLAVNFTRIWIIHIVAFWYYIAANADSIYLSEDKEQAALETPVKLSVVALGGGIATLLVMIASIVEYVYVPLSWHRAGVLSRRLALLIPIFLVNVGPSVYCIRFDRTSKISTIVAVIQLLISIASSIFFAVIPQSRLFVRFRKNARKSLASQTFTANFPHLKRMDRLMSIGLWFCVFSCKLIESYFFLALSFKDPLTVMSRMRVQNCSDPYLGTGLCTYMPTVTLVLMFLMELILFFLDTYLWYIIWNTVFSVARSFYLGISIWTPWRNMFSRLPKRIYAKILASSEFEVQYKPKFLCSQIWNAFIIAMYREHLLSADHVGKLLYQQVPSGEDEGKRALKPPTFFVSQEDVAFKTEYYPQQSEAERRMHFFAQSLTTPMPEPMPIPAMPTFTVMTPHYSEKILLSLREIIREDDRNTRITLLEYLKKLHPFEWENFVRDTKVFADEATLEDIPEQQSDLNSLASSEKTRIQKETDDLPFYCVGFKSSAPEYTLRTRIWASLRSQTLYRTVTGFMNYHKAIKLLYRVENPELFASPDADKAEAALDQMAARKFKLLLAMQRYTSFDKEEKECVEFLLSAYPDLQIAYLEKQDVVHDSEVDSVYYSVLIDGHCPIAADGTRTPKFRVRLPGNPILGDGKSDNQNVALPFHRGEYLQLIDANQDNYLEECLKIRSVLGEFENNCRTDVSPYTDVQGTGPVAIVGAREYIFSENIGMLGDIAAGKEKTFGTLSQRIMATIGGKLHYGHPDFLNSIFMTTRGGVSKGQKGLHLNEDIYAGMNAFKRGGRIKHVEYFQCGKGRDLGFSSILNFTTKIGTGMGEQMLSREYYYLGTQLPLDRFLTFYYAHPGFHVNNIFIMLSVQLFMLVLLILGSMAMPLTICTFHPEAPPDAPLEPAGCYNLVPVFDWLKRVVISIFVIFFVSFLPLFLQELTERGFFRAIMRLAKHLLSLSPFFEIFVTQTYANAILNNLSFGGARYIATGRGFATARVPFSLLYARFADTSMYFGARSLLVLLFASIVIWIPHYIYFWITVFALVLSPFLFNPHQFALVDFLVDYRDFIRWLSRGNSKSHGNAWIDYCRYTRTKITGVKRKRLGQQDQRQYQTPVFQQPRARFSVIFFSEIGVPLVLAIICLIAYTFIRSFDAHDSSLPNSGPSGVLRIAVIALGPIALNAGVLGGVFFLSLLGGSLASFCCGIKFGATMAALAHGFAVIGFIVFFEVLYFLEGWQFARTILGMIAVCAVQRLLFKLITVLLLTREFLEGHSNQGWWTGKWYGRGFGWHALSQPLREYVCKIVEMSLFATDFVMGHFILFALFLICLIPGIDQWHSVMLFWLRPSKQIRAPIYSLTQRRKRRQTAIMYGIFLGSLMILFLGLLIAPAVVGPSFASSFNFKFPI</sequence>
<feature type="transmembrane region" description="Helical" evidence="10">
    <location>
        <begin position="328"/>
        <end position="351"/>
    </location>
</feature>
<evidence type="ECO:0000256" key="4">
    <source>
        <dbReference type="ARBA" id="ARBA00022676"/>
    </source>
</evidence>
<evidence type="ECO:0000313" key="12">
    <source>
        <dbReference type="EMBL" id="ORY93162.1"/>
    </source>
</evidence>
<evidence type="ECO:0000256" key="2">
    <source>
        <dbReference type="ARBA" id="ARBA00009040"/>
    </source>
</evidence>
<feature type="transmembrane region" description="Helical" evidence="10">
    <location>
        <begin position="1681"/>
        <end position="1705"/>
    </location>
</feature>
<organism evidence="12 13">
    <name type="scientific">Syncephalastrum racemosum</name>
    <name type="common">Filamentous fungus</name>
    <dbReference type="NCBI Taxonomy" id="13706"/>
    <lineage>
        <taxon>Eukaryota</taxon>
        <taxon>Fungi</taxon>
        <taxon>Fungi incertae sedis</taxon>
        <taxon>Mucoromycota</taxon>
        <taxon>Mucoromycotina</taxon>
        <taxon>Mucoromycetes</taxon>
        <taxon>Mucorales</taxon>
        <taxon>Syncephalastraceae</taxon>
        <taxon>Syncephalastrum</taxon>
    </lineage>
</organism>
<evidence type="ECO:0000256" key="10">
    <source>
        <dbReference type="SAM" id="Phobius"/>
    </source>
</evidence>
<evidence type="ECO:0000256" key="6">
    <source>
        <dbReference type="ARBA" id="ARBA00022692"/>
    </source>
</evidence>
<feature type="transmembrane region" description="Helical" evidence="10">
    <location>
        <begin position="372"/>
        <end position="393"/>
    </location>
</feature>
<dbReference type="PANTHER" id="PTHR12741">
    <property type="entry name" value="LYST-INTERACTING PROTEIN LIP5 DOPAMINE RESPONSIVE PROTEIN DRG-1"/>
    <property type="match status" value="1"/>
</dbReference>
<comment type="subcellular location">
    <subcellularLocation>
        <location evidence="1">Membrane</location>
        <topology evidence="1">Multi-pass membrane protein</topology>
    </subcellularLocation>
</comment>
<dbReference type="InterPro" id="IPR026899">
    <property type="entry name" value="FKS1-like_dom1"/>
</dbReference>
<dbReference type="EMBL" id="MCGN01000009">
    <property type="protein sequence ID" value="ORY93162.1"/>
    <property type="molecule type" value="Genomic_DNA"/>
</dbReference>